<protein>
    <submittedName>
        <fullName evidence="7">Aste57867_20672 protein</fullName>
    </submittedName>
</protein>
<dbReference type="CDD" id="cd09917">
    <property type="entry name" value="F-box_SF"/>
    <property type="match status" value="1"/>
</dbReference>
<feature type="region of interest" description="Disordered" evidence="4">
    <location>
        <begin position="1"/>
        <end position="26"/>
    </location>
</feature>
<name>A0A485LG42_9STRA</name>
<dbReference type="SUPFAM" id="SSF46942">
    <property type="entry name" value="Elongation factor TFIIS domain 2"/>
    <property type="match status" value="1"/>
</dbReference>
<dbReference type="Pfam" id="PF12796">
    <property type="entry name" value="Ank_2"/>
    <property type="match status" value="1"/>
</dbReference>
<dbReference type="PANTHER" id="PTHR24193:SF121">
    <property type="entry name" value="ADA2A-CONTAINING COMPLEX COMPONENT 3, ISOFORM D"/>
    <property type="match status" value="1"/>
</dbReference>
<dbReference type="SUPFAM" id="SSF48403">
    <property type="entry name" value="Ankyrin repeat"/>
    <property type="match status" value="1"/>
</dbReference>
<dbReference type="InterPro" id="IPR036575">
    <property type="entry name" value="TFIIS_cen_dom_sf"/>
</dbReference>
<evidence type="ECO:0000313" key="7">
    <source>
        <dbReference type="EMBL" id="VFT97352.1"/>
    </source>
</evidence>
<gene>
    <name evidence="7" type="primary">Aste57867_20672</name>
    <name evidence="6" type="ORF">As57867_020604</name>
    <name evidence="7" type="ORF">ASTE57867_20672</name>
</gene>
<feature type="domain" description="TFIIS central" evidence="5">
    <location>
        <begin position="81"/>
        <end position="198"/>
    </location>
</feature>
<keyword evidence="8" id="KW-1185">Reference proteome</keyword>
<dbReference type="GO" id="GO:0045944">
    <property type="term" value="P:positive regulation of transcription by RNA polymerase II"/>
    <property type="evidence" value="ECO:0007669"/>
    <property type="project" value="TreeGrafter"/>
</dbReference>
<evidence type="ECO:0000259" key="5">
    <source>
        <dbReference type="PROSITE" id="PS51321"/>
    </source>
</evidence>
<organism evidence="7 8">
    <name type="scientific">Aphanomyces stellatus</name>
    <dbReference type="NCBI Taxonomy" id="120398"/>
    <lineage>
        <taxon>Eukaryota</taxon>
        <taxon>Sar</taxon>
        <taxon>Stramenopiles</taxon>
        <taxon>Oomycota</taxon>
        <taxon>Saprolegniomycetes</taxon>
        <taxon>Saprolegniales</taxon>
        <taxon>Verrucalvaceae</taxon>
        <taxon>Aphanomyces</taxon>
    </lineage>
</organism>
<feature type="repeat" description="ANK" evidence="3">
    <location>
        <begin position="280"/>
        <end position="312"/>
    </location>
</feature>
<accession>A0A485LG42</accession>
<sequence length="663" mass="73032">MEGDANHKSAVAVPAPTDTHESDDEDWVDELEQELELEVKKKPRLSTLSADFPHEVLLTIFSFVSVGRVCKAWSYASTEAARTKLQGTLEQLFQQFSADDAASIFLAKSVEGELHDYHNRWDYSISRGYKEKARMLLFNLRDAKNDILRERLFSGELAPFSLVRMKSRDMANPQLVEQRKEWIRSRTAEVTRDLRAFLVESTMGGARQAPIASASSSSAPAVRTGGKFENVVAVLVSNKYKHMRMSRGSDAIWAVVQGRYDAAELVRLVHGISIAQMEMDGWTPLHYACENRDVTSVLPLLQAGADPNAVDEHGLTPLHLLCKNVGGNFTGIAELVGKGALARAASTDDKRATPLHLLCMNESITPDALSALLDARADINAVDGDGNTPLHFLCSNHALTDALFGTLVHGNLRLDLQNNFKATPFHYLCQNSRVTPRMVARFVELKANPNVRDNVNNSPLHVLCDNTVVSVALLEAFMASSAVDPTLRNASGRRAFESLDDPECVAFAQRLAPLATSDAAAAAALPGGEDLSDLPPALHAIMDAWNASLPPFDEAFYHAISCEPAFDAIYTAVQNASTEVAEHPADKARRLTWDTCMHTWRRTIVRAFVTLVAPTLWAQYAKTFGRAVPADVIQVQKQVEAIWTQFPDTAQRRERLEAVHNLV</sequence>
<dbReference type="InterPro" id="IPR002110">
    <property type="entry name" value="Ankyrin_rpt"/>
</dbReference>
<evidence type="ECO:0000313" key="8">
    <source>
        <dbReference type="Proteomes" id="UP000332933"/>
    </source>
</evidence>
<dbReference type="PROSITE" id="PS50297">
    <property type="entry name" value="ANK_REP_REGION"/>
    <property type="match status" value="1"/>
</dbReference>
<dbReference type="Pfam" id="PF07500">
    <property type="entry name" value="TFIIS_M"/>
    <property type="match status" value="1"/>
</dbReference>
<dbReference type="GO" id="GO:0000976">
    <property type="term" value="F:transcription cis-regulatory region binding"/>
    <property type="evidence" value="ECO:0007669"/>
    <property type="project" value="TreeGrafter"/>
</dbReference>
<dbReference type="PROSITE" id="PS51321">
    <property type="entry name" value="TFIIS_CENTRAL"/>
    <property type="match status" value="1"/>
</dbReference>
<dbReference type="Gene3D" id="1.25.40.20">
    <property type="entry name" value="Ankyrin repeat-containing domain"/>
    <property type="match status" value="2"/>
</dbReference>
<dbReference type="GO" id="GO:0006351">
    <property type="term" value="P:DNA-templated transcription"/>
    <property type="evidence" value="ECO:0007669"/>
    <property type="project" value="InterPro"/>
</dbReference>
<dbReference type="Gene3D" id="1.10.472.30">
    <property type="entry name" value="Transcription elongation factor S-II, central domain"/>
    <property type="match status" value="1"/>
</dbReference>
<dbReference type="SMART" id="SM00510">
    <property type="entry name" value="TFS2M"/>
    <property type="match status" value="1"/>
</dbReference>
<dbReference type="SMART" id="SM00248">
    <property type="entry name" value="ANK"/>
    <property type="match status" value="6"/>
</dbReference>
<proteinExistence type="predicted"/>
<reference evidence="7 8" key="1">
    <citation type="submission" date="2019-03" db="EMBL/GenBank/DDBJ databases">
        <authorList>
            <person name="Gaulin E."/>
            <person name="Dumas B."/>
        </authorList>
    </citation>
    <scope>NUCLEOTIDE SEQUENCE [LARGE SCALE GENOMIC DNA]</scope>
    <source>
        <strain evidence="7">CBS 568.67</strain>
    </source>
</reference>
<dbReference type="InterPro" id="IPR036770">
    <property type="entry name" value="Ankyrin_rpt-contain_sf"/>
</dbReference>
<evidence type="ECO:0000256" key="3">
    <source>
        <dbReference type="PROSITE-ProRule" id="PRU00023"/>
    </source>
</evidence>
<dbReference type="PANTHER" id="PTHR24193">
    <property type="entry name" value="ANKYRIN REPEAT PROTEIN"/>
    <property type="match status" value="1"/>
</dbReference>
<dbReference type="Proteomes" id="UP000332933">
    <property type="component" value="Unassembled WGS sequence"/>
</dbReference>
<evidence type="ECO:0000313" key="6">
    <source>
        <dbReference type="EMBL" id="KAF0687553.1"/>
    </source>
</evidence>
<dbReference type="AlphaFoldDB" id="A0A485LG42"/>
<dbReference type="PROSITE" id="PS50088">
    <property type="entry name" value="ANK_REPEAT"/>
    <property type="match status" value="2"/>
</dbReference>
<keyword evidence="1" id="KW-0677">Repeat</keyword>
<keyword evidence="2 3" id="KW-0040">ANK repeat</keyword>
<evidence type="ECO:0000256" key="2">
    <source>
        <dbReference type="ARBA" id="ARBA00023043"/>
    </source>
</evidence>
<dbReference type="Pfam" id="PF13637">
    <property type="entry name" value="Ank_4"/>
    <property type="match status" value="1"/>
</dbReference>
<reference evidence="6" key="2">
    <citation type="submission" date="2019-06" db="EMBL/GenBank/DDBJ databases">
        <title>Genomics analysis of Aphanomyces spp. identifies a new class of oomycete effector associated with host adaptation.</title>
        <authorList>
            <person name="Gaulin E."/>
        </authorList>
    </citation>
    <scope>NUCLEOTIDE SEQUENCE</scope>
    <source>
        <strain evidence="6">CBS 578.67</strain>
    </source>
</reference>
<evidence type="ECO:0000256" key="1">
    <source>
        <dbReference type="ARBA" id="ARBA00022737"/>
    </source>
</evidence>
<dbReference type="InterPro" id="IPR003618">
    <property type="entry name" value="TFIIS_cen_dom"/>
</dbReference>
<evidence type="ECO:0000256" key="4">
    <source>
        <dbReference type="SAM" id="MobiDB-lite"/>
    </source>
</evidence>
<dbReference type="EMBL" id="CAADRA010006926">
    <property type="protein sequence ID" value="VFT97352.1"/>
    <property type="molecule type" value="Genomic_DNA"/>
</dbReference>
<dbReference type="InterPro" id="IPR050663">
    <property type="entry name" value="Ankyrin-SOCS_Box"/>
</dbReference>
<feature type="repeat" description="ANK" evidence="3">
    <location>
        <begin position="350"/>
        <end position="384"/>
    </location>
</feature>
<dbReference type="GO" id="GO:0005634">
    <property type="term" value="C:nucleus"/>
    <property type="evidence" value="ECO:0007669"/>
    <property type="project" value="TreeGrafter"/>
</dbReference>
<dbReference type="EMBL" id="VJMH01006900">
    <property type="protein sequence ID" value="KAF0687553.1"/>
    <property type="molecule type" value="Genomic_DNA"/>
</dbReference>
<dbReference type="OrthoDB" id="194358at2759"/>